<proteinExistence type="predicted"/>
<evidence type="ECO:0000313" key="2">
    <source>
        <dbReference type="EMBL" id="AIW21886.1"/>
    </source>
</evidence>
<evidence type="ECO:0000313" key="3">
    <source>
        <dbReference type="EMBL" id="KJY76802.1"/>
    </source>
</evidence>
<feature type="chain" id="PRO_5011342950" description="Outer membrane protein beta-barrel domain-containing protein" evidence="1">
    <location>
        <begin position="20"/>
        <end position="134"/>
    </location>
</feature>
<dbReference type="EMBL" id="JXXR01000003">
    <property type="protein sequence ID" value="KJY76802.1"/>
    <property type="molecule type" value="Genomic_DNA"/>
</dbReference>
<dbReference type="KEGG" id="vct:JV59_16325"/>
<dbReference type="EMBL" id="CP009618">
    <property type="protein sequence ID" value="AIW21886.1"/>
    <property type="molecule type" value="Genomic_DNA"/>
</dbReference>
<name>A0A097AW56_9VIBR</name>
<reference evidence="2 4" key="1">
    <citation type="submission" date="2014-10" db="EMBL/GenBank/DDBJ databases">
        <title>The Complete Genome Sequence for the Shellfish Pathogen Vibrio coralliilyticus RE98 Isolated from a Shellfish Hatchery.</title>
        <authorList>
            <person name="Richards G.P."/>
            <person name="Bono J.L."/>
            <person name="Watson M.A."/>
            <person name="Needleman D.S."/>
        </authorList>
    </citation>
    <scope>NUCLEOTIDE SEQUENCE [LARGE SCALE GENOMIC DNA]</scope>
    <source>
        <strain evidence="2 4">RE98</strain>
    </source>
</reference>
<keyword evidence="1" id="KW-0732">Signal</keyword>
<dbReference type="eggNOG" id="ENOG5032W5Z">
    <property type="taxonomic scope" value="Bacteria"/>
</dbReference>
<gene>
    <name evidence="2" type="ORF">IX92_23225</name>
    <name evidence="3" type="ORF">TW71_05550</name>
</gene>
<dbReference type="AlphaFoldDB" id="A0A097AW56"/>
<accession>A0A097AW56</accession>
<reference evidence="3" key="2">
    <citation type="journal article" date="2015" name="BMC Genomics">
        <title>Genome mining reveals unlocked bioactive potential of marine Gram-negative bacteria.</title>
        <authorList>
            <person name="Machado H."/>
            <person name="Sonnenschein E.C."/>
            <person name="Melchiorsen J."/>
            <person name="Gram L."/>
        </authorList>
    </citation>
    <scope>NUCLEOTIDE SEQUENCE</scope>
    <source>
        <strain evidence="3">S2052</strain>
    </source>
</reference>
<sequence length="134" mass="14658">MKKLLPILALAAVSSNSIAAEDPNISVGLGYDQDLSVIFDLNSTFRMTAGNDGMAMDYVFKRGDIESETDINWFLGAGGYYEWDDDFGARLPLGVEVHFADKWEIYAQVHPELGISDGLDFGVGASFGVTYSFK</sequence>
<dbReference type="KEGG" id="vcy:IX92_23225"/>
<dbReference type="GeneID" id="93943717"/>
<organism evidence="3">
    <name type="scientific">Vibrio coralliilyticus</name>
    <dbReference type="NCBI Taxonomy" id="190893"/>
    <lineage>
        <taxon>Bacteria</taxon>
        <taxon>Pseudomonadati</taxon>
        <taxon>Pseudomonadota</taxon>
        <taxon>Gammaproteobacteria</taxon>
        <taxon>Vibrionales</taxon>
        <taxon>Vibrionaceae</taxon>
        <taxon>Vibrio</taxon>
    </lineage>
</organism>
<keyword evidence="4" id="KW-1185">Reference proteome</keyword>
<dbReference type="Proteomes" id="UP000030081">
    <property type="component" value="Chromosome 2"/>
</dbReference>
<evidence type="ECO:0000313" key="4">
    <source>
        <dbReference type="Proteomes" id="UP000030081"/>
    </source>
</evidence>
<evidence type="ECO:0008006" key="5">
    <source>
        <dbReference type="Google" id="ProtNLM"/>
    </source>
</evidence>
<evidence type="ECO:0000256" key="1">
    <source>
        <dbReference type="SAM" id="SignalP"/>
    </source>
</evidence>
<feature type="signal peptide" evidence="1">
    <location>
        <begin position="1"/>
        <end position="19"/>
    </location>
</feature>
<dbReference type="RefSeq" id="WP_006960381.1">
    <property type="nucleotide sequence ID" value="NZ_CP009265.1"/>
</dbReference>
<protein>
    <recommendedName>
        <fullName evidence="5">Outer membrane protein beta-barrel domain-containing protein</fullName>
    </recommendedName>
</protein>